<reference evidence="6 7" key="1">
    <citation type="journal article" date="2016" name="Nat. Commun.">
        <title>Thousands of microbial genomes shed light on interconnected biogeochemical processes in an aquifer system.</title>
        <authorList>
            <person name="Anantharaman K."/>
            <person name="Brown C.T."/>
            <person name="Hug L.A."/>
            <person name="Sharon I."/>
            <person name="Castelle C.J."/>
            <person name="Probst A.J."/>
            <person name="Thomas B.C."/>
            <person name="Singh A."/>
            <person name="Wilkins M.J."/>
            <person name="Karaoz U."/>
            <person name="Brodie E.L."/>
            <person name="Williams K.H."/>
            <person name="Hubbard S.S."/>
            <person name="Banfield J.F."/>
        </authorList>
    </citation>
    <scope>NUCLEOTIDE SEQUENCE [LARGE SCALE GENOMIC DNA]</scope>
</reference>
<comment type="caution">
    <text evidence="6">The sequence shown here is derived from an EMBL/GenBank/DDBJ whole genome shotgun (WGS) entry which is preliminary data.</text>
</comment>
<evidence type="ECO:0000313" key="7">
    <source>
        <dbReference type="Proteomes" id="UP000179013"/>
    </source>
</evidence>
<dbReference type="InterPro" id="IPR015168">
    <property type="entry name" value="SsuA/THI5"/>
</dbReference>
<dbReference type="Gene3D" id="3.40.190.10">
    <property type="entry name" value="Periplasmic binding protein-like II"/>
    <property type="match status" value="1"/>
</dbReference>
<evidence type="ECO:0000259" key="5">
    <source>
        <dbReference type="Pfam" id="PF09084"/>
    </source>
</evidence>
<dbReference type="EMBL" id="MGFU01000043">
    <property type="protein sequence ID" value="OGM12185.1"/>
    <property type="molecule type" value="Genomic_DNA"/>
</dbReference>
<dbReference type="AlphaFoldDB" id="A0A1F7XCY6"/>
<gene>
    <name evidence="6" type="ORF">A2V80_02880</name>
</gene>
<dbReference type="Pfam" id="PF09084">
    <property type="entry name" value="NMT1"/>
    <property type="match status" value="1"/>
</dbReference>
<dbReference type="PANTHER" id="PTHR30024:SF47">
    <property type="entry name" value="TAURINE-BINDING PERIPLASMIC PROTEIN"/>
    <property type="match status" value="1"/>
</dbReference>
<proteinExistence type="inferred from homology"/>
<sequence>MNFKLTAVGVLTALVVIGGIFIFTKTSKQQTDSQISEPSLPVIIIGTALPSPNDLAARVIKKMGWDKEEGYILEQRNIPIEATVPAMIGGAVDIIGMTPLTALNTISPEKPIKIIANGAKVHCPFFVPGDSSAQSWQDLRGKRLGMTSNVGPSYMMARMAFKLKEGIDINKEFQVSHSPTPELIPRLVRGEVDAALGRCGEVGPARALVEAGFKTVGNMEDVLNKDGEYRELMIEAMISTKDWADANPERVDMFRRTLYKAYTYIQEHPEVFDDPDIQKAYALDSAEPAVISKIKELVPEFYTFVDWPIVVDSQYKFFEAARNEELLTDVPQKEELFYNPTESIQ</sequence>
<keyword evidence="3" id="KW-0732">Signal</keyword>
<feature type="domain" description="SsuA/THI5-like" evidence="5">
    <location>
        <begin position="109"/>
        <end position="270"/>
    </location>
</feature>
<evidence type="ECO:0000256" key="4">
    <source>
        <dbReference type="SAM" id="Phobius"/>
    </source>
</evidence>
<keyword evidence="4" id="KW-1133">Transmembrane helix</keyword>
<dbReference type="PANTHER" id="PTHR30024">
    <property type="entry name" value="ALIPHATIC SULFONATES-BINDING PROTEIN-RELATED"/>
    <property type="match status" value="1"/>
</dbReference>
<dbReference type="GO" id="GO:0042597">
    <property type="term" value="C:periplasmic space"/>
    <property type="evidence" value="ECO:0007669"/>
    <property type="project" value="UniProtKB-SubCell"/>
</dbReference>
<feature type="transmembrane region" description="Helical" evidence="4">
    <location>
        <begin position="6"/>
        <end position="24"/>
    </location>
</feature>
<name>A0A1F7XCY6_9BACT</name>
<keyword evidence="4" id="KW-0472">Membrane</keyword>
<dbReference type="SUPFAM" id="SSF53850">
    <property type="entry name" value="Periplasmic binding protein-like II"/>
    <property type="match status" value="1"/>
</dbReference>
<organism evidence="6 7">
    <name type="scientific">Candidatus Woesebacteria bacterium RBG_16_39_8b</name>
    <dbReference type="NCBI Taxonomy" id="1802482"/>
    <lineage>
        <taxon>Bacteria</taxon>
        <taxon>Candidatus Woeseibacteriota</taxon>
    </lineage>
</organism>
<evidence type="ECO:0000313" key="6">
    <source>
        <dbReference type="EMBL" id="OGM12185.1"/>
    </source>
</evidence>
<comment type="subcellular location">
    <subcellularLocation>
        <location evidence="1">Periplasm</location>
    </subcellularLocation>
</comment>
<dbReference type="Proteomes" id="UP000179013">
    <property type="component" value="Unassembled WGS sequence"/>
</dbReference>
<evidence type="ECO:0000256" key="1">
    <source>
        <dbReference type="ARBA" id="ARBA00004418"/>
    </source>
</evidence>
<evidence type="ECO:0000256" key="3">
    <source>
        <dbReference type="ARBA" id="ARBA00022729"/>
    </source>
</evidence>
<comment type="similarity">
    <text evidence="2">Belongs to the bacterial solute-binding protein SsuA/TauA family.</text>
</comment>
<keyword evidence="4" id="KW-0812">Transmembrane</keyword>
<evidence type="ECO:0000256" key="2">
    <source>
        <dbReference type="ARBA" id="ARBA00010742"/>
    </source>
</evidence>
<accession>A0A1F7XCY6</accession>
<protein>
    <recommendedName>
        <fullName evidence="5">SsuA/THI5-like domain-containing protein</fullName>
    </recommendedName>
</protein>